<dbReference type="AlphaFoldDB" id="A0A2Z4MK74"/>
<dbReference type="Proteomes" id="UP000036061">
    <property type="component" value="Chromosome"/>
</dbReference>
<keyword evidence="1" id="KW-1133">Transmembrane helix</keyword>
<protein>
    <submittedName>
        <fullName evidence="2">Uncharacterized protein</fullName>
    </submittedName>
</protein>
<organism evidence="2 3">
    <name type="scientific">Brevibacillus brevis</name>
    <name type="common">Bacillus brevis</name>
    <dbReference type="NCBI Taxonomy" id="1393"/>
    <lineage>
        <taxon>Bacteria</taxon>
        <taxon>Bacillati</taxon>
        <taxon>Bacillota</taxon>
        <taxon>Bacilli</taxon>
        <taxon>Bacillales</taxon>
        <taxon>Paenibacillaceae</taxon>
        <taxon>Brevibacillus</taxon>
    </lineage>
</organism>
<dbReference type="EMBL" id="CP030117">
    <property type="protein sequence ID" value="AWX56892.1"/>
    <property type="molecule type" value="Genomic_DNA"/>
</dbReference>
<gene>
    <name evidence="2" type="ORF">AB432_018385</name>
</gene>
<feature type="transmembrane region" description="Helical" evidence="1">
    <location>
        <begin position="12"/>
        <end position="34"/>
    </location>
</feature>
<evidence type="ECO:0000256" key="1">
    <source>
        <dbReference type="SAM" id="Phobius"/>
    </source>
</evidence>
<keyword evidence="1" id="KW-0472">Membrane</keyword>
<evidence type="ECO:0000313" key="2">
    <source>
        <dbReference type="EMBL" id="AWX56892.1"/>
    </source>
</evidence>
<evidence type="ECO:0000313" key="3">
    <source>
        <dbReference type="Proteomes" id="UP000036061"/>
    </source>
</evidence>
<keyword evidence="1" id="KW-0812">Transmembrane</keyword>
<reference evidence="2 3" key="1">
    <citation type="journal article" date="2015" name="Genome Announc.">
        <title>Draft Genome Sequence of Brevibacillus brevis DZQ7, a Plant Growth-Promoting Rhizobacterium with Broad-Spectrum Antimicrobial Activity.</title>
        <authorList>
            <person name="Hou Q."/>
            <person name="Wang C."/>
            <person name="Hou X."/>
            <person name="Xia Z."/>
            <person name="Ye J."/>
            <person name="Liu K."/>
            <person name="Liu H."/>
            <person name="Wang J."/>
            <person name="Guo H."/>
            <person name="Yu X."/>
            <person name="Yang Y."/>
            <person name="Du B."/>
            <person name="Ding Y."/>
        </authorList>
    </citation>
    <scope>NUCLEOTIDE SEQUENCE [LARGE SCALE GENOMIC DNA]</scope>
    <source>
        <strain evidence="2 3">DZQ7</strain>
    </source>
</reference>
<accession>A0A2Z4MK74</accession>
<name>A0A2Z4MK74_BREBE</name>
<proteinExistence type="predicted"/>
<feature type="transmembrane region" description="Helical" evidence="1">
    <location>
        <begin position="40"/>
        <end position="61"/>
    </location>
</feature>
<sequence length="201" mass="23426">MRADTIDKFKAYFGLGSMIVIVGTMTLAVIDAFIDIKRDLLIAGVGFLGSIIGGAITLIGVRMTIKDQHRREFLNSFSLRYRDGKYVQEKLVDAFNLLVNCMVERQYHSIVLILNHLTMDKHDLLYKAAAISVEAQEAVDSYLMVAEIWYQFILEMDPDWLSNHQEERDKEYDNHFKQMRGYLESFMSEFGVFLRQYHDYK</sequence>
<dbReference type="RefSeq" id="WP_048033510.1">
    <property type="nucleotide sequence ID" value="NZ_CP030117.1"/>
</dbReference>